<protein>
    <submittedName>
        <fullName evidence="2">Acetyltransferase</fullName>
    </submittedName>
</protein>
<name>F9CY88_9ARCH</name>
<dbReference type="InterPro" id="IPR011004">
    <property type="entry name" value="Trimer_LpxA-like_sf"/>
</dbReference>
<comment type="caution">
    <text evidence="2">The sequence shown here is derived from an EMBL/GenBank/DDBJ whole genome shotgun (WGS) entry which is preliminary data.</text>
</comment>
<dbReference type="EMBL" id="AFPU01000001">
    <property type="protein sequence ID" value="EGP92866.1"/>
    <property type="molecule type" value="Genomic_DNA"/>
</dbReference>
<keyword evidence="3" id="KW-1185">Reference proteome</keyword>
<dbReference type="InterPro" id="IPR001451">
    <property type="entry name" value="Hexapep"/>
</dbReference>
<dbReference type="InterPro" id="IPR018357">
    <property type="entry name" value="Hexapep_transf_CS"/>
</dbReference>
<dbReference type="Proteomes" id="UP000004440">
    <property type="component" value="Unassembled WGS sequence"/>
</dbReference>
<dbReference type="SUPFAM" id="SSF51161">
    <property type="entry name" value="Trimeric LpxA-like enzymes"/>
    <property type="match status" value="2"/>
</dbReference>
<sequence length="265" mass="28859">MIMTNKNLDNEKIIIGKNCEINDNVVLVGNIRIGNNCKIGNNVFLKSVSLDDNTTVEDNSVLGYGNITGHYYEPKQSQVKDENPNKVLYQIKIGKNVLIRTGVTIYLGVNISDNCWINHNAIIRENVTILEDTTIGSNTICENNVSIGKRCAIHNNTMVCAETMIESYVFIGPGVTFTNNSPIGHLRNVPSTIRGAKLRLGCAIGGGVTICPGVEIGHEAIIAAGAIVTKDIPPRIIVAGNPAKKIKDVDQQSFIKEDIRKQYGI</sequence>
<dbReference type="Pfam" id="PF14602">
    <property type="entry name" value="Hexapep_2"/>
    <property type="match status" value="3"/>
</dbReference>
<dbReference type="CDD" id="cd03358">
    <property type="entry name" value="LbH_WxcM_N_like"/>
    <property type="match status" value="1"/>
</dbReference>
<keyword evidence="1 2" id="KW-0808">Transferase</keyword>
<evidence type="ECO:0000313" key="3">
    <source>
        <dbReference type="Proteomes" id="UP000004440"/>
    </source>
</evidence>
<dbReference type="STRING" id="1001994.MY1_0079"/>
<reference evidence="2 3" key="1">
    <citation type="journal article" date="2011" name="J. Bacteriol.">
        <title>Genome Sequence of an Ammonia-Oxidizing Soil Archaeon, "Candidatus Nitrosoarchaeum koreensis" MY1.</title>
        <authorList>
            <person name="Kim B.K."/>
            <person name="Jung M.Y."/>
            <person name="Yu D.S."/>
            <person name="Park S.J."/>
            <person name="Oh T.K."/>
            <person name="Rhee S.K."/>
            <person name="Kim J.F."/>
        </authorList>
    </citation>
    <scope>NUCLEOTIDE SEQUENCE [LARGE SCALE GENOMIC DNA]</scope>
    <source>
        <strain evidence="2 3">MY1</strain>
    </source>
</reference>
<dbReference type="PANTHER" id="PTHR43300:SF4">
    <property type="entry name" value="ACYL-[ACYL-CARRIER-PROTEIN]--UDP-N-ACETYLGLUCOSAMINE O-ACYLTRANSFERASE"/>
    <property type="match status" value="1"/>
</dbReference>
<evidence type="ECO:0000313" key="2">
    <source>
        <dbReference type="EMBL" id="EGP92866.1"/>
    </source>
</evidence>
<gene>
    <name evidence="2" type="ORF">MY1_0079</name>
</gene>
<dbReference type="AlphaFoldDB" id="F9CY88"/>
<organism evidence="2 3">
    <name type="scientific">Nitrosarchaeum koreense MY1</name>
    <dbReference type="NCBI Taxonomy" id="1001994"/>
    <lineage>
        <taxon>Archaea</taxon>
        <taxon>Nitrososphaerota</taxon>
        <taxon>Nitrososphaeria</taxon>
        <taxon>Nitrosopumilales</taxon>
        <taxon>Nitrosopumilaceae</taxon>
        <taxon>Nitrosarchaeum</taxon>
    </lineage>
</organism>
<dbReference type="PATRIC" id="fig|1001994.6.peg.81"/>
<dbReference type="Gene3D" id="2.160.10.10">
    <property type="entry name" value="Hexapeptide repeat proteins"/>
    <property type="match status" value="2"/>
</dbReference>
<dbReference type="Pfam" id="PF00132">
    <property type="entry name" value="Hexapep"/>
    <property type="match status" value="1"/>
</dbReference>
<dbReference type="PANTHER" id="PTHR43300">
    <property type="entry name" value="ACETYLTRANSFERASE"/>
    <property type="match status" value="1"/>
</dbReference>
<proteinExistence type="predicted"/>
<dbReference type="InterPro" id="IPR050179">
    <property type="entry name" value="Trans_hexapeptide_repeat"/>
</dbReference>
<dbReference type="PROSITE" id="PS00101">
    <property type="entry name" value="HEXAPEP_TRANSFERASES"/>
    <property type="match status" value="1"/>
</dbReference>
<dbReference type="GO" id="GO:0016740">
    <property type="term" value="F:transferase activity"/>
    <property type="evidence" value="ECO:0007669"/>
    <property type="project" value="UniProtKB-KW"/>
</dbReference>
<accession>F9CY88</accession>
<evidence type="ECO:0000256" key="1">
    <source>
        <dbReference type="ARBA" id="ARBA00022679"/>
    </source>
</evidence>